<dbReference type="Pfam" id="PF22357">
    <property type="entry name" value="AF1548-like_C"/>
    <property type="match status" value="1"/>
</dbReference>
<dbReference type="InterPro" id="IPR054374">
    <property type="entry name" value="AF1548-like_C"/>
</dbReference>
<dbReference type="SUPFAM" id="SSF52980">
    <property type="entry name" value="Restriction endonuclease-like"/>
    <property type="match status" value="1"/>
</dbReference>
<evidence type="ECO:0000256" key="1">
    <source>
        <dbReference type="ARBA" id="ARBA00022741"/>
    </source>
</evidence>
<dbReference type="InParanoid" id="F2LXC0"/>
<feature type="domain" description="ATP-cone" evidence="4">
    <location>
        <begin position="1"/>
        <end position="96"/>
    </location>
</feature>
<organism evidence="5 6">
    <name type="scientific">Hippea maritima (strain ATCC 700847 / DSM 10411 / MH2)</name>
    <dbReference type="NCBI Taxonomy" id="760142"/>
    <lineage>
        <taxon>Bacteria</taxon>
        <taxon>Pseudomonadati</taxon>
        <taxon>Campylobacterota</taxon>
        <taxon>Desulfurellia</taxon>
        <taxon>Desulfurellales</taxon>
        <taxon>Hippeaceae</taxon>
        <taxon>Hippea</taxon>
    </lineage>
</organism>
<dbReference type="InterPro" id="IPR011335">
    <property type="entry name" value="Restrct_endonuc-II-like"/>
</dbReference>
<proteinExistence type="predicted"/>
<evidence type="ECO:0000259" key="4">
    <source>
        <dbReference type="PROSITE" id="PS51161"/>
    </source>
</evidence>
<dbReference type="OrthoDB" id="320396at2"/>
<dbReference type="AlphaFoldDB" id="F2LXC0"/>
<protein>
    <submittedName>
        <fullName evidence="5">ATP-cone domain protein</fullName>
    </submittedName>
</protein>
<dbReference type="PROSITE" id="PS51161">
    <property type="entry name" value="ATP_CONE"/>
    <property type="match status" value="1"/>
</dbReference>
<evidence type="ECO:0000256" key="3">
    <source>
        <dbReference type="PROSITE-ProRule" id="PRU00492"/>
    </source>
</evidence>
<dbReference type="HOGENOM" id="CLU_086368_0_0_7"/>
<evidence type="ECO:0000313" key="6">
    <source>
        <dbReference type="Proteomes" id="UP000008139"/>
    </source>
</evidence>
<accession>F2LXC0</accession>
<evidence type="ECO:0000256" key="2">
    <source>
        <dbReference type="ARBA" id="ARBA00022840"/>
    </source>
</evidence>
<dbReference type="eggNOG" id="COG1327">
    <property type="taxonomic scope" value="Bacteria"/>
</dbReference>
<gene>
    <name evidence="5" type="ordered locus">Hipma_1275</name>
</gene>
<sequence length="272" mass="31522">MKVIKSNGEIEDFRADKLINSLIRSGASIEEAQEITNIIQLKITKPTPTRTIYRLAKNLLKRTNISSSMKYSLKKAMMRLGPSGYPFERFFAKIMQAYGFETEVDIVEEGRCINHEIDVLAFNKNTVVSVECKYHSSAFRASDAKVAMYVYSRFKDLEDKLKKKYHKKRYEGWLVTNTRLTIDAIKFSRCYSFKAMGWRYPEDGGLEKLIEKKKLYPITVLSIKQDSLQKLLKHELVMATDIIRISNEFLENLGLNQRKINQLKKQARALLG</sequence>
<keyword evidence="2 3" id="KW-0067">ATP-binding</keyword>
<dbReference type="STRING" id="760142.Hipma_1275"/>
<reference evidence="5 6" key="1">
    <citation type="journal article" date="2011" name="Stand. Genomic Sci.">
        <title>Complete genome sequence of the thermophilic sulfur-reducer Hippea maritima type strain (MH(2)).</title>
        <authorList>
            <person name="Huntemann M."/>
            <person name="Lu M."/>
            <person name="Nolan M."/>
            <person name="Lapidus A."/>
            <person name="Lucas S."/>
            <person name="Hammon N."/>
            <person name="Deshpande S."/>
            <person name="Cheng J.F."/>
            <person name="Tapia R."/>
            <person name="Han C."/>
            <person name="Goodwin L."/>
            <person name="Pitluck S."/>
            <person name="Liolios K."/>
            <person name="Pagani I."/>
            <person name="Ivanova N."/>
            <person name="Ovchinikova G."/>
            <person name="Pati A."/>
            <person name="Chen A."/>
            <person name="Palaniappan K."/>
            <person name="Land M."/>
            <person name="Hauser L."/>
            <person name="Jeffries C.D."/>
            <person name="Detter J.C."/>
            <person name="Brambilla E.M."/>
            <person name="Rohde M."/>
            <person name="Spring S."/>
            <person name="Goker M."/>
            <person name="Woyke T."/>
            <person name="Bristow J."/>
            <person name="Eisen J.A."/>
            <person name="Markowitz V."/>
            <person name="Hugenholtz P."/>
            <person name="Kyrpides N.C."/>
            <person name="Klenk H.P."/>
            <person name="Mavromatis K."/>
        </authorList>
    </citation>
    <scope>NUCLEOTIDE SEQUENCE [LARGE SCALE GENOMIC DNA]</scope>
    <source>
        <strain evidence="6">ATCC 700847 / DSM 10411 / MH2</strain>
    </source>
</reference>
<dbReference type="InterPro" id="IPR005144">
    <property type="entry name" value="ATP-cone_dom"/>
</dbReference>
<dbReference type="GO" id="GO:0005524">
    <property type="term" value="F:ATP binding"/>
    <property type="evidence" value="ECO:0007669"/>
    <property type="project" value="UniProtKB-UniRule"/>
</dbReference>
<keyword evidence="1 3" id="KW-0547">Nucleotide-binding</keyword>
<evidence type="ECO:0000313" key="5">
    <source>
        <dbReference type="EMBL" id="AEA34234.1"/>
    </source>
</evidence>
<keyword evidence="6" id="KW-1185">Reference proteome</keyword>
<dbReference type="KEGG" id="hmr:Hipma_1275"/>
<dbReference type="InterPro" id="IPR011856">
    <property type="entry name" value="tRNA_endonuc-like_dom_sf"/>
</dbReference>
<dbReference type="Gene3D" id="3.40.1350.10">
    <property type="match status" value="1"/>
</dbReference>
<dbReference type="Proteomes" id="UP000008139">
    <property type="component" value="Chromosome"/>
</dbReference>
<dbReference type="Gene3D" id="1.10.150.20">
    <property type="entry name" value="5' to 3' exonuclease, C-terminal subdomain"/>
    <property type="match status" value="1"/>
</dbReference>
<dbReference type="EMBL" id="CP002606">
    <property type="protein sequence ID" value="AEA34234.1"/>
    <property type="molecule type" value="Genomic_DNA"/>
</dbReference>
<reference evidence="6" key="2">
    <citation type="submission" date="2011-03" db="EMBL/GenBank/DDBJ databases">
        <title>The complete genome of Hippea maritima DSM 10411.</title>
        <authorList>
            <consortium name="US DOE Joint Genome Institute (JGI-PGF)"/>
            <person name="Lucas S."/>
            <person name="Copeland A."/>
            <person name="Lapidus A."/>
            <person name="Bruce D."/>
            <person name="Goodwin L."/>
            <person name="Pitluck S."/>
            <person name="Peters L."/>
            <person name="Kyrpides N."/>
            <person name="Mavromatis K."/>
            <person name="Pagani I."/>
            <person name="Ivanova N."/>
            <person name="Mikhailova N."/>
            <person name="Lu M."/>
            <person name="Detter J.C."/>
            <person name="Tapia R."/>
            <person name="Han C."/>
            <person name="Land M."/>
            <person name="Hauser L."/>
            <person name="Markowitz V."/>
            <person name="Cheng J.-F."/>
            <person name="Hugenholtz P."/>
            <person name="Woyke T."/>
            <person name="Wu D."/>
            <person name="Spring S."/>
            <person name="Schroeder M."/>
            <person name="Brambilla E."/>
            <person name="Klenk H.-P."/>
            <person name="Eisen J.A."/>
        </authorList>
    </citation>
    <scope>NUCLEOTIDE SEQUENCE [LARGE SCALE GENOMIC DNA]</scope>
    <source>
        <strain evidence="6">ATCC 700847 / DSM 10411 / MH2</strain>
    </source>
</reference>
<dbReference type="GO" id="GO:0003676">
    <property type="term" value="F:nucleic acid binding"/>
    <property type="evidence" value="ECO:0007669"/>
    <property type="project" value="InterPro"/>
</dbReference>
<dbReference type="RefSeq" id="WP_013682266.1">
    <property type="nucleotide sequence ID" value="NC_015318.1"/>
</dbReference>
<name>F2LXC0_HIPMA</name>